<sequence length="223" mass="24060">MAKFNDIKGFIFDLDGVITDTARFHTQAWHQLADKVGAPWSQELEDNLKGVSRMDSLEMILNAGGLSNNYSDEEKEQLATEKNTNYLALVDQMTPNDILPGIKDFLDSLKANHYAIALASASKNGPRVLGKLELTDYFPTIVDPATLSKGKPDPEIYIKGAEALNLQPEQCIGIEDAAAGVEAINGAGETSVGIGSAKLLHEADIIFPTTKDLTLANIQKAMG</sequence>
<evidence type="ECO:0000313" key="7">
    <source>
        <dbReference type="Proteomes" id="UP000051256"/>
    </source>
</evidence>
<keyword evidence="4" id="KW-0460">Magnesium</keyword>
<dbReference type="PANTHER" id="PTHR18901">
    <property type="entry name" value="2-DEOXYGLUCOSE-6-PHOSPHATE PHOSPHATASE 2"/>
    <property type="match status" value="1"/>
</dbReference>
<feature type="active site" description="Proton donor/acceptor" evidence="2">
    <location>
        <position position="15"/>
    </location>
</feature>
<protein>
    <submittedName>
        <fullName evidence="6">Beta-phosphoglucomutase</fullName>
    </submittedName>
</protein>
<dbReference type="STRING" id="1423802.FC56_GL000716"/>
<evidence type="ECO:0000256" key="1">
    <source>
        <dbReference type="ARBA" id="ARBA00006171"/>
    </source>
</evidence>
<name>A0A0R2CRU0_9LACO</name>
<accession>A0A0R2CRU0</accession>
<comment type="cofactor">
    <cofactor evidence="4">
        <name>Mg(2+)</name>
        <dbReference type="ChEBI" id="CHEBI:18420"/>
    </cofactor>
    <text evidence="4">Binds 2 magnesium ions per subunit.</text>
</comment>
<dbReference type="SFLD" id="SFLDS00003">
    <property type="entry name" value="Haloacid_Dehalogenase"/>
    <property type="match status" value="1"/>
</dbReference>
<dbReference type="Pfam" id="PF00702">
    <property type="entry name" value="Hydrolase"/>
    <property type="match status" value="1"/>
</dbReference>
<feature type="site" description="Important for catalytic activity and assists the phosphoryl transfer reaction to Asp8 by balancing charge and orienting the reacting groups" evidence="5">
    <location>
        <position position="120"/>
    </location>
</feature>
<feature type="binding site" evidence="4">
    <location>
        <position position="13"/>
    </location>
    <ligand>
        <name>Mg(2+)</name>
        <dbReference type="ChEBI" id="CHEBI:18420"/>
    </ligand>
</feature>
<organism evidence="6 7">
    <name type="scientific">Lentilactobacillus senioris DSM 24302 = JCM 17472</name>
    <dbReference type="NCBI Taxonomy" id="1423802"/>
    <lineage>
        <taxon>Bacteria</taxon>
        <taxon>Bacillati</taxon>
        <taxon>Bacillota</taxon>
        <taxon>Bacilli</taxon>
        <taxon>Lactobacillales</taxon>
        <taxon>Lactobacillaceae</taxon>
        <taxon>Lentilactobacillus</taxon>
    </lineage>
</organism>
<dbReference type="SFLD" id="SFLDG01135">
    <property type="entry name" value="C1.5.6:_HAD__Beta-PGM__Phospha"/>
    <property type="match status" value="1"/>
</dbReference>
<feature type="active site" description="Nucleophile" evidence="2">
    <location>
        <position position="13"/>
    </location>
</feature>
<evidence type="ECO:0000256" key="2">
    <source>
        <dbReference type="PIRSR" id="PIRSR610972-1"/>
    </source>
</evidence>
<dbReference type="NCBIfam" id="TIGR01990">
    <property type="entry name" value="bPGM"/>
    <property type="match status" value="1"/>
</dbReference>
<dbReference type="InterPro" id="IPR010976">
    <property type="entry name" value="B-phosphoglucomutase_hydrolase"/>
</dbReference>
<dbReference type="Gene3D" id="3.40.50.1000">
    <property type="entry name" value="HAD superfamily/HAD-like"/>
    <property type="match status" value="1"/>
</dbReference>
<dbReference type="InterPro" id="IPR023214">
    <property type="entry name" value="HAD_sf"/>
</dbReference>
<dbReference type="GO" id="GO:0008801">
    <property type="term" value="F:beta-phosphoglucomutase activity"/>
    <property type="evidence" value="ECO:0007669"/>
    <property type="project" value="InterPro"/>
</dbReference>
<dbReference type="SFLD" id="SFLDF00046">
    <property type="entry name" value="beta-phosphoglucomutase"/>
    <property type="match status" value="1"/>
</dbReference>
<dbReference type="PANTHER" id="PTHR18901:SF38">
    <property type="entry name" value="PSEUDOURIDINE-5'-PHOSPHATASE"/>
    <property type="match status" value="1"/>
</dbReference>
<dbReference type="NCBIfam" id="TIGR01509">
    <property type="entry name" value="HAD-SF-IA-v3"/>
    <property type="match status" value="1"/>
</dbReference>
<evidence type="ECO:0000313" key="6">
    <source>
        <dbReference type="EMBL" id="KRM93994.1"/>
    </source>
</evidence>
<dbReference type="InterPro" id="IPR006439">
    <property type="entry name" value="HAD-SF_hydro_IA"/>
</dbReference>
<dbReference type="InterPro" id="IPR036412">
    <property type="entry name" value="HAD-like_sf"/>
</dbReference>
<feature type="binding site" evidence="3">
    <location>
        <begin position="48"/>
        <end position="53"/>
    </location>
    <ligand>
        <name>substrate</name>
    </ligand>
</feature>
<keyword evidence="4" id="KW-0479">Metal-binding</keyword>
<comment type="caution">
    <text evidence="6">The sequence shown here is derived from an EMBL/GenBank/DDBJ whole genome shotgun (WGS) entry which is preliminary data.</text>
</comment>
<reference evidence="6 7" key="1">
    <citation type="journal article" date="2015" name="Genome Announc.">
        <title>Expanding the biotechnology potential of lactobacilli through comparative genomics of 213 strains and associated genera.</title>
        <authorList>
            <person name="Sun Z."/>
            <person name="Harris H.M."/>
            <person name="McCann A."/>
            <person name="Guo C."/>
            <person name="Argimon S."/>
            <person name="Zhang W."/>
            <person name="Yang X."/>
            <person name="Jeffery I.B."/>
            <person name="Cooney J.C."/>
            <person name="Kagawa T.F."/>
            <person name="Liu W."/>
            <person name="Song Y."/>
            <person name="Salvetti E."/>
            <person name="Wrobel A."/>
            <person name="Rasinkangas P."/>
            <person name="Parkhill J."/>
            <person name="Rea M.C."/>
            <person name="O'Sullivan O."/>
            <person name="Ritari J."/>
            <person name="Douillard F.P."/>
            <person name="Paul Ross R."/>
            <person name="Yang R."/>
            <person name="Briner A.E."/>
            <person name="Felis G.E."/>
            <person name="de Vos W.M."/>
            <person name="Barrangou R."/>
            <person name="Klaenhammer T.R."/>
            <person name="Caufield P.W."/>
            <person name="Cui Y."/>
            <person name="Zhang H."/>
            <person name="O'Toole P.W."/>
        </authorList>
    </citation>
    <scope>NUCLEOTIDE SEQUENCE [LARGE SCALE GENOMIC DNA]</scope>
    <source>
        <strain evidence="6 7">DSM 24302</strain>
    </source>
</reference>
<keyword evidence="7" id="KW-1185">Reference proteome</keyword>
<feature type="binding site" evidence="4">
    <location>
        <position position="175"/>
    </location>
    <ligand>
        <name>Mg(2+)</name>
        <dbReference type="ChEBI" id="CHEBI:18420"/>
    </ligand>
</feature>
<dbReference type="SUPFAM" id="SSF56784">
    <property type="entry name" value="HAD-like"/>
    <property type="match status" value="1"/>
</dbReference>
<feature type="binding site" evidence="4">
    <location>
        <position position="176"/>
    </location>
    <ligand>
        <name>Mg(2+)</name>
        <dbReference type="ChEBI" id="CHEBI:18420"/>
    </ligand>
</feature>
<proteinExistence type="inferred from homology"/>
<evidence type="ECO:0000256" key="3">
    <source>
        <dbReference type="PIRSR" id="PIRSR610972-2"/>
    </source>
</evidence>
<feature type="binding site" evidence="3">
    <location>
        <position position="82"/>
    </location>
    <ligand>
        <name>substrate</name>
    </ligand>
</feature>
<dbReference type="Proteomes" id="UP000051256">
    <property type="component" value="Unassembled WGS sequence"/>
</dbReference>
<dbReference type="Gene3D" id="1.10.150.240">
    <property type="entry name" value="Putative phosphatase, domain 2"/>
    <property type="match status" value="1"/>
</dbReference>
<feature type="binding site" evidence="3">
    <location>
        <position position="151"/>
    </location>
    <ligand>
        <name>substrate</name>
    </ligand>
</feature>
<feature type="binding site" evidence="3">
    <location>
        <begin position="13"/>
        <end position="15"/>
    </location>
    <ligand>
        <name>substrate</name>
    </ligand>
</feature>
<dbReference type="InterPro" id="IPR010972">
    <property type="entry name" value="Beta-PGM"/>
</dbReference>
<feature type="binding site" evidence="3">
    <location>
        <begin position="120"/>
        <end position="124"/>
    </location>
    <ligand>
        <name>substrate</name>
    </ligand>
</feature>
<dbReference type="SFLD" id="SFLDG01129">
    <property type="entry name" value="C1.5:_HAD__Beta-PGM__Phosphata"/>
    <property type="match status" value="1"/>
</dbReference>
<gene>
    <name evidence="6" type="ORF">FC56_GL000716</name>
</gene>
<dbReference type="CDD" id="cd02598">
    <property type="entry name" value="HAD_BPGM"/>
    <property type="match status" value="1"/>
</dbReference>
<dbReference type="GO" id="GO:0005975">
    <property type="term" value="P:carbohydrate metabolic process"/>
    <property type="evidence" value="ECO:0007669"/>
    <property type="project" value="InterPro"/>
</dbReference>
<dbReference type="GO" id="GO:0000287">
    <property type="term" value="F:magnesium ion binding"/>
    <property type="evidence" value="ECO:0007669"/>
    <property type="project" value="InterPro"/>
</dbReference>
<feature type="binding site" evidence="3">
    <location>
        <position position="29"/>
    </location>
    <ligand>
        <name>substrate</name>
    </ligand>
</feature>
<dbReference type="NCBIfam" id="TIGR02009">
    <property type="entry name" value="PGMB-YQAB-SF"/>
    <property type="match status" value="1"/>
</dbReference>
<feature type="binding site" evidence="4">
    <location>
        <position position="15"/>
    </location>
    <ligand>
        <name>Mg(2+)</name>
        <dbReference type="ChEBI" id="CHEBI:18420"/>
    </ligand>
</feature>
<dbReference type="EMBL" id="AYZR01000008">
    <property type="protein sequence ID" value="KRM93994.1"/>
    <property type="molecule type" value="Genomic_DNA"/>
</dbReference>
<dbReference type="RefSeq" id="WP_056978440.1">
    <property type="nucleotide sequence ID" value="NZ_AYZR01000008.1"/>
</dbReference>
<feature type="site" description="Important for catalytic activity and assists the phosphoryl transfer reaction to Asp8 by balancing charge and orienting the reacting groups" evidence="5">
    <location>
        <position position="151"/>
    </location>
</feature>
<dbReference type="PRINTS" id="PR00413">
    <property type="entry name" value="HADHALOGNASE"/>
</dbReference>
<dbReference type="PATRIC" id="fig|1423802.4.peg.727"/>
<feature type="binding site" evidence="3">
    <location>
        <position position="56"/>
    </location>
    <ligand>
        <name>substrate</name>
    </ligand>
</feature>
<evidence type="ECO:0000256" key="5">
    <source>
        <dbReference type="PIRSR" id="PIRSR610972-4"/>
    </source>
</evidence>
<dbReference type="AlphaFoldDB" id="A0A0R2CRU0"/>
<dbReference type="InterPro" id="IPR023198">
    <property type="entry name" value="PGP-like_dom2"/>
</dbReference>
<comment type="similarity">
    <text evidence="1">Belongs to the HAD-like hydrolase superfamily. CbbY/CbbZ/Gph/YieH family.</text>
</comment>
<evidence type="ECO:0000256" key="4">
    <source>
        <dbReference type="PIRSR" id="PIRSR610972-3"/>
    </source>
</evidence>